<dbReference type="STRING" id="7070.A0A139WEI5"/>
<feature type="domain" description="Peptidase S1" evidence="11">
    <location>
        <begin position="155"/>
        <end position="391"/>
    </location>
</feature>
<dbReference type="EMBL" id="KQ971354">
    <property type="protein sequence ID" value="KYB26251.1"/>
    <property type="molecule type" value="Genomic_DNA"/>
</dbReference>
<feature type="domain" description="Peptidase S1" evidence="11">
    <location>
        <begin position="572"/>
        <end position="807"/>
    </location>
</feature>
<dbReference type="InterPro" id="IPR009003">
    <property type="entry name" value="Peptidase_S1_PA"/>
</dbReference>
<evidence type="ECO:0000256" key="9">
    <source>
        <dbReference type="SAM" id="SignalP"/>
    </source>
</evidence>
<dbReference type="AlphaFoldDB" id="A0A139WEI5"/>
<keyword evidence="3" id="KW-0645">Protease</keyword>
<keyword evidence="9" id="KW-0732">Signal</keyword>
<dbReference type="InParanoid" id="A0A139WEI5"/>
<dbReference type="CDD" id="cd00190">
    <property type="entry name" value="Tryp_SPc"/>
    <property type="match status" value="2"/>
</dbReference>
<dbReference type="PANTHER" id="PTHR24256">
    <property type="entry name" value="TRYPTASE-RELATED"/>
    <property type="match status" value="1"/>
</dbReference>
<dbReference type="InterPro" id="IPR043504">
    <property type="entry name" value="Peptidase_S1_PA_chymotrypsin"/>
</dbReference>
<evidence type="ECO:0000259" key="10">
    <source>
        <dbReference type="PROSITE" id="PS01180"/>
    </source>
</evidence>
<organism evidence="12 13">
    <name type="scientific">Tribolium castaneum</name>
    <name type="common">Red flour beetle</name>
    <dbReference type="NCBI Taxonomy" id="7070"/>
    <lineage>
        <taxon>Eukaryota</taxon>
        <taxon>Metazoa</taxon>
        <taxon>Ecdysozoa</taxon>
        <taxon>Arthropoda</taxon>
        <taxon>Hexapoda</taxon>
        <taxon>Insecta</taxon>
        <taxon>Pterygota</taxon>
        <taxon>Neoptera</taxon>
        <taxon>Endopterygota</taxon>
        <taxon>Coleoptera</taxon>
        <taxon>Polyphaga</taxon>
        <taxon>Cucujiformia</taxon>
        <taxon>Tenebrionidae</taxon>
        <taxon>Tenebrionidae incertae sedis</taxon>
        <taxon>Tribolium</taxon>
    </lineage>
</organism>
<feature type="signal peptide" evidence="9">
    <location>
        <begin position="1"/>
        <end position="16"/>
    </location>
</feature>
<dbReference type="InterPro" id="IPR051487">
    <property type="entry name" value="Ser/Thr_Proteases_Immune/Dev"/>
</dbReference>
<feature type="domain" description="CUB" evidence="10">
    <location>
        <begin position="23"/>
        <end position="137"/>
    </location>
</feature>
<keyword evidence="2" id="KW-0964">Secreted</keyword>
<protein>
    <recommendedName>
        <fullName evidence="14">Transmembrane protease serine 9-like Protein</fullName>
    </recommendedName>
</protein>
<evidence type="ECO:0000313" key="13">
    <source>
        <dbReference type="Proteomes" id="UP000007266"/>
    </source>
</evidence>
<dbReference type="GO" id="GO:0006508">
    <property type="term" value="P:proteolysis"/>
    <property type="evidence" value="ECO:0000318"/>
    <property type="project" value="GO_Central"/>
</dbReference>
<dbReference type="InterPro" id="IPR035914">
    <property type="entry name" value="Sperma_CUB_dom_sf"/>
</dbReference>
<dbReference type="Pfam" id="PF00089">
    <property type="entry name" value="Trypsin"/>
    <property type="match status" value="2"/>
</dbReference>
<dbReference type="PROSITE" id="PS50240">
    <property type="entry name" value="TRYPSIN_DOM"/>
    <property type="match status" value="2"/>
</dbReference>
<comment type="similarity">
    <text evidence="7">Belongs to the peptidase S1 family. CLIP subfamily.</text>
</comment>
<dbReference type="eggNOG" id="KOG3627">
    <property type="taxonomic scope" value="Eukaryota"/>
</dbReference>
<evidence type="ECO:0000256" key="8">
    <source>
        <dbReference type="PROSITE-ProRule" id="PRU00059"/>
    </source>
</evidence>
<evidence type="ECO:0000313" key="12">
    <source>
        <dbReference type="EMBL" id="KYB26251.1"/>
    </source>
</evidence>
<keyword evidence="4" id="KW-0378">Hydrolase</keyword>
<dbReference type="CDD" id="cd00041">
    <property type="entry name" value="CUB"/>
    <property type="match status" value="2"/>
</dbReference>
<evidence type="ECO:0000256" key="6">
    <source>
        <dbReference type="ARBA" id="ARBA00023157"/>
    </source>
</evidence>
<dbReference type="SUPFAM" id="SSF50494">
    <property type="entry name" value="Trypsin-like serine proteases"/>
    <property type="match status" value="2"/>
</dbReference>
<dbReference type="InterPro" id="IPR018114">
    <property type="entry name" value="TRYPSIN_HIS"/>
</dbReference>
<comment type="subcellular location">
    <subcellularLocation>
        <location evidence="1">Secreted</location>
    </subcellularLocation>
</comment>
<dbReference type="InterPro" id="IPR001254">
    <property type="entry name" value="Trypsin_dom"/>
</dbReference>
<dbReference type="PRINTS" id="PR00722">
    <property type="entry name" value="CHYMOTRYPSIN"/>
</dbReference>
<dbReference type="FunFam" id="2.40.10.10:FF:000015">
    <property type="entry name" value="Atrial natriuretic peptide-converting enzyme"/>
    <property type="match status" value="2"/>
</dbReference>
<dbReference type="InterPro" id="IPR001314">
    <property type="entry name" value="Peptidase_S1A"/>
</dbReference>
<feature type="chain" id="PRO_5007299826" description="Transmembrane protease serine 9-like Protein" evidence="9">
    <location>
        <begin position="17"/>
        <end position="814"/>
    </location>
</feature>
<keyword evidence="5" id="KW-0720">Serine protease</keyword>
<reference evidence="12 13" key="2">
    <citation type="journal article" date="2010" name="Nucleic Acids Res.">
        <title>BeetleBase in 2010: revisions to provide comprehensive genomic information for Tribolium castaneum.</title>
        <authorList>
            <person name="Kim H.S."/>
            <person name="Murphy T."/>
            <person name="Xia J."/>
            <person name="Caragea D."/>
            <person name="Park Y."/>
            <person name="Beeman R.W."/>
            <person name="Lorenzen M.D."/>
            <person name="Butcher S."/>
            <person name="Manak J.R."/>
            <person name="Brown S.J."/>
        </authorList>
    </citation>
    <scope>GENOME REANNOTATION</scope>
    <source>
        <strain evidence="12 13">Georgia GA2</strain>
    </source>
</reference>
<reference evidence="12 13" key="1">
    <citation type="journal article" date="2008" name="Nature">
        <title>The genome of the model beetle and pest Tribolium castaneum.</title>
        <authorList>
            <consortium name="Tribolium Genome Sequencing Consortium"/>
            <person name="Richards S."/>
            <person name="Gibbs R.A."/>
            <person name="Weinstock G.M."/>
            <person name="Brown S.J."/>
            <person name="Denell R."/>
            <person name="Beeman R.W."/>
            <person name="Gibbs R."/>
            <person name="Beeman R.W."/>
            <person name="Brown S.J."/>
            <person name="Bucher G."/>
            <person name="Friedrich M."/>
            <person name="Grimmelikhuijzen C.J."/>
            <person name="Klingler M."/>
            <person name="Lorenzen M."/>
            <person name="Richards S."/>
            <person name="Roth S."/>
            <person name="Schroder R."/>
            <person name="Tautz D."/>
            <person name="Zdobnov E.M."/>
            <person name="Muzny D."/>
            <person name="Gibbs R.A."/>
            <person name="Weinstock G.M."/>
            <person name="Attaway T."/>
            <person name="Bell S."/>
            <person name="Buhay C.J."/>
            <person name="Chandrabose M.N."/>
            <person name="Chavez D."/>
            <person name="Clerk-Blankenburg K.P."/>
            <person name="Cree A."/>
            <person name="Dao M."/>
            <person name="Davis C."/>
            <person name="Chacko J."/>
            <person name="Dinh H."/>
            <person name="Dugan-Rocha S."/>
            <person name="Fowler G."/>
            <person name="Garner T.T."/>
            <person name="Garnes J."/>
            <person name="Gnirke A."/>
            <person name="Hawes A."/>
            <person name="Hernandez J."/>
            <person name="Hines S."/>
            <person name="Holder M."/>
            <person name="Hume J."/>
            <person name="Jhangiani S.N."/>
            <person name="Joshi V."/>
            <person name="Khan Z.M."/>
            <person name="Jackson L."/>
            <person name="Kovar C."/>
            <person name="Kowis A."/>
            <person name="Lee S."/>
            <person name="Lewis L.R."/>
            <person name="Margolis J."/>
            <person name="Morgan M."/>
            <person name="Nazareth L.V."/>
            <person name="Nguyen N."/>
            <person name="Okwuonu G."/>
            <person name="Parker D."/>
            <person name="Richards S."/>
            <person name="Ruiz S.J."/>
            <person name="Santibanez J."/>
            <person name="Savard J."/>
            <person name="Scherer S.E."/>
            <person name="Schneider B."/>
            <person name="Sodergren E."/>
            <person name="Tautz D."/>
            <person name="Vattahil S."/>
            <person name="Villasana D."/>
            <person name="White C.S."/>
            <person name="Wright R."/>
            <person name="Park Y."/>
            <person name="Beeman R.W."/>
            <person name="Lord J."/>
            <person name="Oppert B."/>
            <person name="Lorenzen M."/>
            <person name="Brown S."/>
            <person name="Wang L."/>
            <person name="Savard J."/>
            <person name="Tautz D."/>
            <person name="Richards S."/>
            <person name="Weinstock G."/>
            <person name="Gibbs R.A."/>
            <person name="Liu Y."/>
            <person name="Worley K."/>
            <person name="Weinstock G."/>
            <person name="Elsik C.G."/>
            <person name="Reese J.T."/>
            <person name="Elhaik E."/>
            <person name="Landan G."/>
            <person name="Graur D."/>
            <person name="Arensburger P."/>
            <person name="Atkinson P."/>
            <person name="Beeman R.W."/>
            <person name="Beidler J."/>
            <person name="Brown S.J."/>
            <person name="Demuth J.P."/>
            <person name="Drury D.W."/>
            <person name="Du Y.Z."/>
            <person name="Fujiwara H."/>
            <person name="Lorenzen M."/>
            <person name="Maselli V."/>
            <person name="Osanai M."/>
            <person name="Park Y."/>
            <person name="Robertson H.M."/>
            <person name="Tu Z."/>
            <person name="Wang J.J."/>
            <person name="Wang S."/>
            <person name="Richards S."/>
            <person name="Song H."/>
            <person name="Zhang L."/>
            <person name="Sodergren E."/>
            <person name="Werner D."/>
            <person name="Stanke M."/>
            <person name="Morgenstern B."/>
            <person name="Solovyev V."/>
            <person name="Kosarev P."/>
            <person name="Brown G."/>
            <person name="Chen H.C."/>
            <person name="Ermolaeva O."/>
            <person name="Hlavina W."/>
            <person name="Kapustin Y."/>
            <person name="Kiryutin B."/>
            <person name="Kitts P."/>
            <person name="Maglott D."/>
            <person name="Pruitt K."/>
            <person name="Sapojnikov V."/>
            <person name="Souvorov A."/>
            <person name="Mackey A.J."/>
            <person name="Waterhouse R.M."/>
            <person name="Wyder S."/>
            <person name="Zdobnov E.M."/>
            <person name="Zdobnov E.M."/>
            <person name="Wyder S."/>
            <person name="Kriventseva E.V."/>
            <person name="Kadowaki T."/>
            <person name="Bork P."/>
            <person name="Aranda M."/>
            <person name="Bao R."/>
            <person name="Beermann A."/>
            <person name="Berns N."/>
            <person name="Bolognesi R."/>
            <person name="Bonneton F."/>
            <person name="Bopp D."/>
            <person name="Brown S.J."/>
            <person name="Bucher G."/>
            <person name="Butts T."/>
            <person name="Chaumot A."/>
            <person name="Denell R.E."/>
            <person name="Ferrier D.E."/>
            <person name="Friedrich M."/>
            <person name="Gordon C.M."/>
            <person name="Jindra M."/>
            <person name="Klingler M."/>
            <person name="Lan Q."/>
            <person name="Lattorff H.M."/>
            <person name="Laudet V."/>
            <person name="von Levetsow C."/>
            <person name="Liu Z."/>
            <person name="Lutz R."/>
            <person name="Lynch J.A."/>
            <person name="da Fonseca R.N."/>
            <person name="Posnien N."/>
            <person name="Reuter R."/>
            <person name="Roth S."/>
            <person name="Savard J."/>
            <person name="Schinko J.B."/>
            <person name="Schmitt C."/>
            <person name="Schoppmeier M."/>
            <person name="Schroder R."/>
            <person name="Shippy T.D."/>
            <person name="Simonnet F."/>
            <person name="Marques-Souza H."/>
            <person name="Tautz D."/>
            <person name="Tomoyasu Y."/>
            <person name="Trauner J."/>
            <person name="Van der Zee M."/>
            <person name="Vervoort M."/>
            <person name="Wittkopp N."/>
            <person name="Wimmer E.A."/>
            <person name="Yang X."/>
            <person name="Jones A.K."/>
            <person name="Sattelle D.B."/>
            <person name="Ebert P.R."/>
            <person name="Nelson D."/>
            <person name="Scott J.G."/>
            <person name="Beeman R.W."/>
            <person name="Muthukrishnan S."/>
            <person name="Kramer K.J."/>
            <person name="Arakane Y."/>
            <person name="Beeman R.W."/>
            <person name="Zhu Q."/>
            <person name="Hogenkamp D."/>
            <person name="Dixit R."/>
            <person name="Oppert B."/>
            <person name="Jiang H."/>
            <person name="Zou Z."/>
            <person name="Marshall J."/>
            <person name="Elpidina E."/>
            <person name="Vinokurov K."/>
            <person name="Oppert C."/>
            <person name="Zou Z."/>
            <person name="Evans J."/>
            <person name="Lu Z."/>
            <person name="Zhao P."/>
            <person name="Sumathipala N."/>
            <person name="Altincicek B."/>
            <person name="Vilcinskas A."/>
            <person name="Williams M."/>
            <person name="Hultmark D."/>
            <person name="Hetru C."/>
            <person name="Jiang H."/>
            <person name="Grimmelikhuijzen C.J."/>
            <person name="Hauser F."/>
            <person name="Cazzamali G."/>
            <person name="Williamson M."/>
            <person name="Park Y."/>
            <person name="Li B."/>
            <person name="Tanaka Y."/>
            <person name="Predel R."/>
            <person name="Neupert S."/>
            <person name="Schachtner J."/>
            <person name="Verleyen P."/>
            <person name="Raible F."/>
            <person name="Bork P."/>
            <person name="Friedrich M."/>
            <person name="Walden K.K."/>
            <person name="Robertson H.M."/>
            <person name="Angeli S."/>
            <person name="Foret S."/>
            <person name="Bucher G."/>
            <person name="Schuetz S."/>
            <person name="Maleszka R."/>
            <person name="Wimmer E.A."/>
            <person name="Beeman R.W."/>
            <person name="Lorenzen M."/>
            <person name="Tomoyasu Y."/>
            <person name="Miller S.C."/>
            <person name="Grossmann D."/>
            <person name="Bucher G."/>
        </authorList>
    </citation>
    <scope>NUCLEOTIDE SEQUENCE [LARGE SCALE GENOMIC DNA]</scope>
    <source>
        <strain evidence="12 13">Georgia GA2</strain>
    </source>
</reference>
<keyword evidence="6" id="KW-1015">Disulfide bond</keyword>
<evidence type="ECO:0000256" key="4">
    <source>
        <dbReference type="ARBA" id="ARBA00022801"/>
    </source>
</evidence>
<dbReference type="FunFam" id="2.60.120.290:FF:000119">
    <property type="entry name" value="AGAP011909-PA"/>
    <property type="match status" value="2"/>
</dbReference>
<dbReference type="SUPFAM" id="SSF49854">
    <property type="entry name" value="Spermadhesin, CUB domain"/>
    <property type="match status" value="2"/>
</dbReference>
<evidence type="ECO:0000256" key="7">
    <source>
        <dbReference type="ARBA" id="ARBA00024195"/>
    </source>
</evidence>
<sequence length="814" mass="88958">MFLLLTFVSYLTESLGVTIDPNCDYFQNIQLGQEYFIYNKEYPNNYGPSTACRWSATSPENTVIVLTCNDLNIPSSPNCQTDKLLFSLTGKENFEDGQQYCGNSIFSTYTQSNSLSVGLFSNENSPGGVFVCSLAAMRLPESGGCSCGLQQETKIVGGQETGVNEFPSMAALINPSTSEAFCGASLITDNYALTAAHCLLNNEPNNLALLVGDHNLNTGSDTATAALYRVQSIVRHPSYDSQSRHNDIGVVKTEQKIELNAAVYPVCLPFYYGGDSFVNQKVTVLGWGFTDVSGQKADALQKVDLTVVDNNYCDSRIDEEIWSTQICTYTPGKDSCFSDSGGPLLWKGSTSQSGKLELVGIISYGVGCATSRPAVNTRVTAFLSWIVSVCSDAAFFVGSKDKMWCGNLYRTMGFAALFNFLMPVSMAIDSNCDFYQDMELGQNYYIYNPGYPNYTGPPIACRWVGKSPVGTVIVLTCEDIDISTSYNCYSDRLSVSRSGDENLQKQTTNYCGKTSTTVLTEDNAIAVGFFLTNPMYGGRFSCSLTPMQTSPPTTTTARPNTCDCGWKKGTRIIGGHETGINEYPSMAAMVDRWTFDAFCGASIISDRYALTAAHCLLHKTPDDFALLVGDHNMTSGDDTPYAAVYKISNMFSHPSYDQSTQLNDIAVLQTEKPIEFSLFVGPVCLPFRYTSVNFLSQTVTALGWGFVDVAGPKSDTLQEVDLTVVSTEECNATITDNPVTYRQICTYAPNRDACQSDSGGPILWQDPNTRRLQLLGIISYGIGCATSRPAVNTRVTSYLRWIVSVTEDAFYCIK</sequence>
<evidence type="ECO:0000259" key="11">
    <source>
        <dbReference type="PROSITE" id="PS50240"/>
    </source>
</evidence>
<dbReference type="SMART" id="SM00042">
    <property type="entry name" value="CUB"/>
    <property type="match status" value="2"/>
</dbReference>
<dbReference type="Pfam" id="PF00431">
    <property type="entry name" value="CUB"/>
    <property type="match status" value="2"/>
</dbReference>
<dbReference type="GO" id="GO:0004252">
    <property type="term" value="F:serine-type endopeptidase activity"/>
    <property type="evidence" value="ECO:0000318"/>
    <property type="project" value="GO_Central"/>
</dbReference>
<dbReference type="Gene3D" id="2.40.10.10">
    <property type="entry name" value="Trypsin-like serine proteases"/>
    <property type="match status" value="2"/>
</dbReference>
<keyword evidence="13" id="KW-1185">Reference proteome</keyword>
<accession>A0A139WEI5</accession>
<gene>
    <name evidence="12" type="primary">AUGUSTUS-3.0.2_33681</name>
    <name evidence="12" type="ORF">TcasGA2_TC033681</name>
</gene>
<dbReference type="Gene3D" id="2.60.120.290">
    <property type="entry name" value="Spermadhesin, CUB domain"/>
    <property type="match status" value="2"/>
</dbReference>
<evidence type="ECO:0000256" key="2">
    <source>
        <dbReference type="ARBA" id="ARBA00022525"/>
    </source>
</evidence>
<dbReference type="Proteomes" id="UP000007266">
    <property type="component" value="Linkage group 7"/>
</dbReference>
<dbReference type="SMART" id="SM00020">
    <property type="entry name" value="Tryp_SPc"/>
    <property type="match status" value="2"/>
</dbReference>
<evidence type="ECO:0000256" key="1">
    <source>
        <dbReference type="ARBA" id="ARBA00004613"/>
    </source>
</evidence>
<dbReference type="InterPro" id="IPR000859">
    <property type="entry name" value="CUB_dom"/>
</dbReference>
<evidence type="ECO:0008006" key="14">
    <source>
        <dbReference type="Google" id="ProtNLM"/>
    </source>
</evidence>
<evidence type="ECO:0000256" key="5">
    <source>
        <dbReference type="ARBA" id="ARBA00022825"/>
    </source>
</evidence>
<proteinExistence type="inferred from homology"/>
<feature type="domain" description="CUB" evidence="10">
    <location>
        <begin position="432"/>
        <end position="547"/>
    </location>
</feature>
<name>A0A139WEI5_TRICA</name>
<comment type="caution">
    <text evidence="8">Lacks conserved residue(s) required for the propagation of feature annotation.</text>
</comment>
<dbReference type="PROSITE" id="PS01180">
    <property type="entry name" value="CUB"/>
    <property type="match status" value="2"/>
</dbReference>
<evidence type="ECO:0000256" key="3">
    <source>
        <dbReference type="ARBA" id="ARBA00022670"/>
    </source>
</evidence>
<dbReference type="GO" id="GO:0005615">
    <property type="term" value="C:extracellular space"/>
    <property type="evidence" value="ECO:0000318"/>
    <property type="project" value="GO_Central"/>
</dbReference>
<dbReference type="PROSITE" id="PS00134">
    <property type="entry name" value="TRYPSIN_HIS"/>
    <property type="match status" value="2"/>
</dbReference>
<dbReference type="OMA" id="APRNHVI"/>